<feature type="transmembrane region" description="Helical" evidence="8">
    <location>
        <begin position="369"/>
        <end position="391"/>
    </location>
</feature>
<keyword evidence="10" id="KW-1185">Reference proteome</keyword>
<feature type="transmembrane region" description="Helical" evidence="8">
    <location>
        <begin position="203"/>
        <end position="223"/>
    </location>
</feature>
<name>A0A811N6J8_9POAL</name>
<protein>
    <recommendedName>
        <fullName evidence="11">Cellulose synthase-like protein</fullName>
    </recommendedName>
</protein>
<feature type="transmembrane region" description="Helical" evidence="8">
    <location>
        <begin position="243"/>
        <end position="261"/>
    </location>
</feature>
<dbReference type="GO" id="GO:0071555">
    <property type="term" value="P:cell wall organization"/>
    <property type="evidence" value="ECO:0007669"/>
    <property type="project" value="UniProtKB-KW"/>
</dbReference>
<reference evidence="9" key="1">
    <citation type="submission" date="2020-10" db="EMBL/GenBank/DDBJ databases">
        <authorList>
            <person name="Han B."/>
            <person name="Lu T."/>
            <person name="Zhao Q."/>
            <person name="Huang X."/>
            <person name="Zhao Y."/>
        </authorList>
    </citation>
    <scope>NUCLEOTIDE SEQUENCE</scope>
</reference>
<comment type="subcellular location">
    <subcellularLocation>
        <location evidence="1">Endomembrane system</location>
        <topology evidence="1">Multi-pass membrane protein</topology>
    </subcellularLocation>
</comment>
<evidence type="ECO:0000256" key="5">
    <source>
        <dbReference type="ARBA" id="ARBA00022989"/>
    </source>
</evidence>
<gene>
    <name evidence="9" type="ORF">NCGR_LOCUS12660</name>
</gene>
<evidence type="ECO:0000313" key="9">
    <source>
        <dbReference type="EMBL" id="CAD6218821.1"/>
    </source>
</evidence>
<keyword evidence="7" id="KW-0961">Cell wall biogenesis/degradation</keyword>
<keyword evidence="6 8" id="KW-0472">Membrane</keyword>
<evidence type="ECO:0000256" key="3">
    <source>
        <dbReference type="ARBA" id="ARBA00022679"/>
    </source>
</evidence>
<dbReference type="GO" id="GO:0016760">
    <property type="term" value="F:cellulose synthase (UDP-forming) activity"/>
    <property type="evidence" value="ECO:0007669"/>
    <property type="project" value="InterPro"/>
</dbReference>
<accession>A0A811N6J8</accession>
<dbReference type="PANTHER" id="PTHR13301">
    <property type="entry name" value="X-BOX TRANSCRIPTION FACTOR-RELATED"/>
    <property type="match status" value="1"/>
</dbReference>
<dbReference type="InterPro" id="IPR005150">
    <property type="entry name" value="Cellulose_synth"/>
</dbReference>
<keyword evidence="4 8" id="KW-0812">Transmembrane</keyword>
<feature type="transmembrane region" description="Helical" evidence="8">
    <location>
        <begin position="288"/>
        <end position="309"/>
    </location>
</feature>
<dbReference type="Pfam" id="PF03552">
    <property type="entry name" value="Cellulose_synt"/>
    <property type="match status" value="2"/>
</dbReference>
<dbReference type="InterPro" id="IPR029044">
    <property type="entry name" value="Nucleotide-diphossugar_trans"/>
</dbReference>
<evidence type="ECO:0000256" key="1">
    <source>
        <dbReference type="ARBA" id="ARBA00004127"/>
    </source>
</evidence>
<sequence>MVLSRLGDKLPCVDIFVCTADPRSEPPSLVVSAVLSVMAYSYPADKLSVYLSDDGCSALTFYALWERSRFAKLAAILQETQHRAEESYKEMTERIDSAALLGKVPEEIKAMHKGFYECDSSEVTSQNHQPIIQVVYLSSLVAQTLLGLAPTTLAPNLLGLAPTTLAQTLLQHRRFGEGNFSILLSRYCSVLFGHGKIELPLQLGYCIYGLWAPSSLPTLYYVIVPSLGLLKGIPLFPEVITSPWSITFVYVSAATYIYSLYEALGSGVSLRGWWNGQRMWIIKRTTSYLFAMIDTVSRLLGLSAMAFAITPKVTDEDQSRRYEQELMEFGASSTSPELVIVAATALLSLVCLAGGLSRVVASGCGSTSCLSAFGLQFVLCGALAAANVPVYEAMLLRKDRGRMAFGVSVAACFGLVLPACLIWVNVF</sequence>
<keyword evidence="2" id="KW-0328">Glycosyltransferase</keyword>
<evidence type="ECO:0000256" key="2">
    <source>
        <dbReference type="ARBA" id="ARBA00022676"/>
    </source>
</evidence>
<proteinExistence type="predicted"/>
<evidence type="ECO:0000256" key="7">
    <source>
        <dbReference type="ARBA" id="ARBA00023316"/>
    </source>
</evidence>
<dbReference type="Proteomes" id="UP000604825">
    <property type="component" value="Unassembled WGS sequence"/>
</dbReference>
<dbReference type="Gene3D" id="3.90.550.10">
    <property type="entry name" value="Spore Coat Polysaccharide Biosynthesis Protein SpsA, Chain A"/>
    <property type="match status" value="1"/>
</dbReference>
<dbReference type="GO" id="GO:0016020">
    <property type="term" value="C:membrane"/>
    <property type="evidence" value="ECO:0007669"/>
    <property type="project" value="InterPro"/>
</dbReference>
<feature type="transmembrane region" description="Helical" evidence="8">
    <location>
        <begin position="338"/>
        <end position="357"/>
    </location>
</feature>
<evidence type="ECO:0000313" key="10">
    <source>
        <dbReference type="Proteomes" id="UP000604825"/>
    </source>
</evidence>
<organism evidence="9 10">
    <name type="scientific">Miscanthus lutarioriparius</name>
    <dbReference type="NCBI Taxonomy" id="422564"/>
    <lineage>
        <taxon>Eukaryota</taxon>
        <taxon>Viridiplantae</taxon>
        <taxon>Streptophyta</taxon>
        <taxon>Embryophyta</taxon>
        <taxon>Tracheophyta</taxon>
        <taxon>Spermatophyta</taxon>
        <taxon>Magnoliopsida</taxon>
        <taxon>Liliopsida</taxon>
        <taxon>Poales</taxon>
        <taxon>Poaceae</taxon>
        <taxon>PACMAD clade</taxon>
        <taxon>Panicoideae</taxon>
        <taxon>Andropogonodae</taxon>
        <taxon>Andropogoneae</taxon>
        <taxon>Saccharinae</taxon>
        <taxon>Miscanthus</taxon>
    </lineage>
</organism>
<keyword evidence="5 8" id="KW-1133">Transmembrane helix</keyword>
<dbReference type="AlphaFoldDB" id="A0A811N6J8"/>
<dbReference type="GO" id="GO:0071669">
    <property type="term" value="P:plant-type cell wall organization or biogenesis"/>
    <property type="evidence" value="ECO:0007669"/>
    <property type="project" value="UniProtKB-ARBA"/>
</dbReference>
<evidence type="ECO:0000256" key="8">
    <source>
        <dbReference type="SAM" id="Phobius"/>
    </source>
</evidence>
<feature type="transmembrane region" description="Helical" evidence="8">
    <location>
        <begin position="403"/>
        <end position="424"/>
    </location>
</feature>
<dbReference type="OrthoDB" id="72851at2759"/>
<evidence type="ECO:0000256" key="4">
    <source>
        <dbReference type="ARBA" id="ARBA00022692"/>
    </source>
</evidence>
<keyword evidence="3" id="KW-0808">Transferase</keyword>
<evidence type="ECO:0008006" key="11">
    <source>
        <dbReference type="Google" id="ProtNLM"/>
    </source>
</evidence>
<comment type="caution">
    <text evidence="9">The sequence shown here is derived from an EMBL/GenBank/DDBJ whole genome shotgun (WGS) entry which is preliminary data.</text>
</comment>
<dbReference type="GO" id="GO:0030244">
    <property type="term" value="P:cellulose biosynthetic process"/>
    <property type="evidence" value="ECO:0007669"/>
    <property type="project" value="InterPro"/>
</dbReference>
<dbReference type="GO" id="GO:0012505">
    <property type="term" value="C:endomembrane system"/>
    <property type="evidence" value="ECO:0007669"/>
    <property type="project" value="UniProtKB-SubCell"/>
</dbReference>
<evidence type="ECO:0000256" key="6">
    <source>
        <dbReference type="ARBA" id="ARBA00023136"/>
    </source>
</evidence>
<dbReference type="EMBL" id="CAJGYO010000003">
    <property type="protein sequence ID" value="CAD6218821.1"/>
    <property type="molecule type" value="Genomic_DNA"/>
</dbReference>